<organism evidence="2 3">
    <name type="scientific">Alteromonas macleodii</name>
    <name type="common">Pseudoalteromonas macleodii</name>
    <dbReference type="NCBI Taxonomy" id="28108"/>
    <lineage>
        <taxon>Bacteria</taxon>
        <taxon>Pseudomonadati</taxon>
        <taxon>Pseudomonadota</taxon>
        <taxon>Gammaproteobacteria</taxon>
        <taxon>Alteromonadales</taxon>
        <taxon>Alteromonadaceae</taxon>
        <taxon>Alteromonas/Salinimonas group</taxon>
        <taxon>Alteromonas</taxon>
    </lineage>
</organism>
<evidence type="ECO:0000313" key="2">
    <source>
        <dbReference type="EMBL" id="CAB9493992.1"/>
    </source>
</evidence>
<feature type="compositionally biased region" description="Basic and acidic residues" evidence="1">
    <location>
        <begin position="167"/>
        <end position="179"/>
    </location>
</feature>
<reference evidence="2 3" key="1">
    <citation type="submission" date="2020-06" db="EMBL/GenBank/DDBJ databases">
        <authorList>
            <person name="Duchaud E."/>
        </authorList>
    </citation>
    <scope>NUCLEOTIDE SEQUENCE [LARGE SCALE GENOMIC DNA]</scope>
    <source>
        <strain evidence="2">Alteromonas fortis</strain>
    </source>
</reference>
<gene>
    <name evidence="2" type="ORF">ALFOR1_30930</name>
</gene>
<dbReference type="RefSeq" id="WP_179983437.1">
    <property type="nucleotide sequence ID" value="NZ_LR812090.1"/>
</dbReference>
<dbReference type="Proteomes" id="UP000509458">
    <property type="component" value="Chromosome"/>
</dbReference>
<protein>
    <submittedName>
        <fullName evidence="2">Putative fumarate reductase flavoprotein subunit</fullName>
    </submittedName>
</protein>
<accession>A0A6T9XZX3</accession>
<evidence type="ECO:0000256" key="1">
    <source>
        <dbReference type="SAM" id="MobiDB-lite"/>
    </source>
</evidence>
<dbReference type="AlphaFoldDB" id="A0A6T9XZX3"/>
<name>A0A6T9XZX3_ALTMA</name>
<feature type="region of interest" description="Disordered" evidence="1">
    <location>
        <begin position="165"/>
        <end position="190"/>
    </location>
</feature>
<evidence type="ECO:0000313" key="3">
    <source>
        <dbReference type="Proteomes" id="UP000509458"/>
    </source>
</evidence>
<sequence length="190" mass="20950">MSPDLASANEQTSIDPSIYWERSGVLARASSQGALFSLYLAMQQHSVAEPFEIEAATSDADTANSIEAQLAALNHYRRPSLSVSENEWTDMQVHSNLLATDYEGARLFLSMKPAPLAQTDDAKRIPDDVVDNCSLATQKRLKKQYDNAIKEDNTLLYDVISSQGDADDGKYGKDKHQAKTPDFSSFENIA</sequence>
<proteinExistence type="predicted"/>
<dbReference type="EMBL" id="LR812090">
    <property type="protein sequence ID" value="CAB9493992.1"/>
    <property type="molecule type" value="Genomic_DNA"/>
</dbReference>